<evidence type="ECO:0000256" key="1">
    <source>
        <dbReference type="SAM" id="MobiDB-lite"/>
    </source>
</evidence>
<evidence type="ECO:0000313" key="2">
    <source>
        <dbReference type="EMBL" id="VBA53880.1"/>
    </source>
</evidence>
<evidence type="ECO:0000313" key="3">
    <source>
        <dbReference type="Proteomes" id="UP000268285"/>
    </source>
</evidence>
<dbReference type="Proteomes" id="UP000268285">
    <property type="component" value="Unassembled WGS sequence"/>
</dbReference>
<sequence length="93" mass="10319">MFRPPGQAHADCPADQSSGHRNQRLVIHRTAAAGFGEENHRGHQHAQPDEHAVHRQRQRSYPPVRNHSDSLYGSASNGLVRAEDRDRLTAAPA</sequence>
<feature type="compositionally biased region" description="Basic and acidic residues" evidence="1">
    <location>
        <begin position="81"/>
        <end position="93"/>
    </location>
</feature>
<reference evidence="2 3" key="1">
    <citation type="submission" date="2018-09" db="EMBL/GenBank/DDBJ databases">
        <authorList>
            <person name="Tagini F."/>
        </authorList>
    </citation>
    <scope>NUCLEOTIDE SEQUENCE [LARGE SCALE GENOMIC DNA]</scope>
    <source>
        <strain evidence="2 3">MK142</strain>
    </source>
</reference>
<proteinExistence type="predicted"/>
<dbReference type="EMBL" id="UPHU01000001">
    <property type="protein sequence ID" value="VBA53880.1"/>
    <property type="molecule type" value="Genomic_DNA"/>
</dbReference>
<accession>A0A498QYR5</accession>
<gene>
    <name evidence="2" type="ORF">LAUMK142_04356</name>
</gene>
<keyword evidence="3" id="KW-1185">Reference proteome</keyword>
<dbReference type="AlphaFoldDB" id="A0A498QYR5"/>
<protein>
    <submittedName>
        <fullName evidence="2">Uncharacterized protein</fullName>
    </submittedName>
</protein>
<feature type="region of interest" description="Disordered" evidence="1">
    <location>
        <begin position="1"/>
        <end position="93"/>
    </location>
</feature>
<feature type="compositionally biased region" description="Basic and acidic residues" evidence="1">
    <location>
        <begin position="37"/>
        <end position="53"/>
    </location>
</feature>
<organism evidence="2 3">
    <name type="scientific">Mycobacterium pseudokansasii</name>
    <dbReference type="NCBI Taxonomy" id="2341080"/>
    <lineage>
        <taxon>Bacteria</taxon>
        <taxon>Bacillati</taxon>
        <taxon>Actinomycetota</taxon>
        <taxon>Actinomycetes</taxon>
        <taxon>Mycobacteriales</taxon>
        <taxon>Mycobacteriaceae</taxon>
        <taxon>Mycobacterium</taxon>
    </lineage>
</organism>
<name>A0A498QYR5_9MYCO</name>